<dbReference type="EMBL" id="QICC01000097">
    <property type="protein sequence ID" value="RNM40214.1"/>
    <property type="molecule type" value="Genomic_DNA"/>
</dbReference>
<evidence type="ECO:0000313" key="5">
    <source>
        <dbReference type="Proteomes" id="UP000270112"/>
    </source>
</evidence>
<dbReference type="Gene3D" id="1.10.10.10">
    <property type="entry name" value="Winged helix-like DNA-binding domain superfamily/Winged helix DNA-binding domain"/>
    <property type="match status" value="1"/>
</dbReference>
<feature type="domain" description="HTH marR-type" evidence="1">
    <location>
        <begin position="1"/>
        <end position="137"/>
    </location>
</feature>
<dbReference type="SUPFAM" id="SSF46785">
    <property type="entry name" value="Winged helix' DNA-binding domain"/>
    <property type="match status" value="1"/>
</dbReference>
<proteinExistence type="predicted"/>
<evidence type="ECO:0000313" key="3">
    <source>
        <dbReference type="EMBL" id="RNM40214.1"/>
    </source>
</evidence>
<dbReference type="RefSeq" id="WP_114547034.1">
    <property type="nucleotide sequence ID" value="NZ_CALJMG010000067.1"/>
</dbReference>
<evidence type="ECO:0000313" key="2">
    <source>
        <dbReference type="EMBL" id="RDB67593.1"/>
    </source>
</evidence>
<gene>
    <name evidence="2" type="ORF">C1876_12405</name>
    <name evidence="3" type="ORF">DMP09_15325</name>
</gene>
<dbReference type="GO" id="GO:0003700">
    <property type="term" value="F:DNA-binding transcription factor activity"/>
    <property type="evidence" value="ECO:0007669"/>
    <property type="project" value="InterPro"/>
</dbReference>
<dbReference type="PROSITE" id="PS50995">
    <property type="entry name" value="HTH_MARR_2"/>
    <property type="match status" value="1"/>
</dbReference>
<dbReference type="PANTHER" id="PTHR33164:SF43">
    <property type="entry name" value="HTH-TYPE TRANSCRIPTIONAL REPRESSOR YETL"/>
    <property type="match status" value="1"/>
</dbReference>
<dbReference type="Pfam" id="PF12802">
    <property type="entry name" value="MarR_2"/>
    <property type="match status" value="1"/>
</dbReference>
<dbReference type="InterPro" id="IPR000835">
    <property type="entry name" value="HTH_MarR-typ"/>
</dbReference>
<reference evidence="2 4" key="1">
    <citation type="journal article" date="2018" name="Elife">
        <title>Discovery and characterization of a prevalent human gut bacterial enzyme sufficient for the inactivation of a family of plant toxins.</title>
        <authorList>
            <person name="Koppel N."/>
            <person name="Bisanz J.E."/>
            <person name="Pandelia M.E."/>
            <person name="Turnbaugh P.J."/>
            <person name="Balskus E.P."/>
        </authorList>
    </citation>
    <scope>NUCLEOTIDE SEQUENCE [LARGE SCALE GENOMIC DNA]</scope>
    <source>
        <strain evidence="2 4">DSM 16107</strain>
    </source>
</reference>
<dbReference type="Proteomes" id="UP000270112">
    <property type="component" value="Unassembled WGS sequence"/>
</dbReference>
<organism evidence="3 5">
    <name type="scientific">Eggerthella sinensis</name>
    <dbReference type="NCBI Taxonomy" id="242230"/>
    <lineage>
        <taxon>Bacteria</taxon>
        <taxon>Bacillati</taxon>
        <taxon>Actinomycetota</taxon>
        <taxon>Coriobacteriia</taxon>
        <taxon>Eggerthellales</taxon>
        <taxon>Eggerthellaceae</taxon>
        <taxon>Eggerthella</taxon>
    </lineage>
</organism>
<sequence length="145" mass="16809">MSHFEQHLEDMYEDFFLTDSLYGEFAKRFGESYTSMSILYLLGEHPEGISQKQLARELFQPKQTVGSIVSGFEKRGLADHKPDTEDKRSKLHFLTPAGTRHCDEVMGTLRRIELRCVEQVGAEDMARMHDISTRYLTLFKQELDS</sequence>
<evidence type="ECO:0000259" key="1">
    <source>
        <dbReference type="PROSITE" id="PS50995"/>
    </source>
</evidence>
<dbReference type="InterPro" id="IPR039422">
    <property type="entry name" value="MarR/SlyA-like"/>
</dbReference>
<dbReference type="Proteomes" id="UP000253817">
    <property type="component" value="Unassembled WGS sequence"/>
</dbReference>
<reference evidence="3" key="3">
    <citation type="journal article" date="2019" name="Microbiol. Resour. Announc.">
        <title>Draft Genome Sequences of Type Strains of Gordonibacter faecihominis, Paraeggerthella hongkongensis, Parvibacter caecicola,Slackia equolifaciens, Slackia faecicanis, and Slackia isoflavoniconvertens.</title>
        <authorList>
            <person name="Danylec N."/>
            <person name="Stoll D.A."/>
            <person name="Dotsch A."/>
            <person name="Huch M."/>
        </authorList>
    </citation>
    <scope>NUCLEOTIDE SEQUENCE</scope>
    <source>
        <strain evidence="3">DSM 16107</strain>
    </source>
</reference>
<dbReference type="PANTHER" id="PTHR33164">
    <property type="entry name" value="TRANSCRIPTIONAL REGULATOR, MARR FAMILY"/>
    <property type="match status" value="1"/>
</dbReference>
<dbReference type="EMBL" id="PPTT01000023">
    <property type="protein sequence ID" value="RDB67593.1"/>
    <property type="molecule type" value="Genomic_DNA"/>
</dbReference>
<evidence type="ECO:0000313" key="4">
    <source>
        <dbReference type="Proteomes" id="UP000253817"/>
    </source>
</evidence>
<name>A0A3N0IT91_9ACTN</name>
<protein>
    <recommendedName>
        <fullName evidence="1">HTH marR-type domain-containing protein</fullName>
    </recommendedName>
</protein>
<comment type="caution">
    <text evidence="3">The sequence shown here is derived from an EMBL/GenBank/DDBJ whole genome shotgun (WGS) entry which is preliminary data.</text>
</comment>
<dbReference type="OrthoDB" id="9787636at2"/>
<dbReference type="SMART" id="SM00347">
    <property type="entry name" value="HTH_MARR"/>
    <property type="match status" value="1"/>
</dbReference>
<dbReference type="GO" id="GO:0006950">
    <property type="term" value="P:response to stress"/>
    <property type="evidence" value="ECO:0007669"/>
    <property type="project" value="TreeGrafter"/>
</dbReference>
<dbReference type="InterPro" id="IPR036388">
    <property type="entry name" value="WH-like_DNA-bd_sf"/>
</dbReference>
<dbReference type="AlphaFoldDB" id="A0A3N0IT91"/>
<accession>A0A3N0IT91</accession>
<reference evidence="5" key="2">
    <citation type="submission" date="2018-05" db="EMBL/GenBank/DDBJ databases">
        <title>Genome Sequencing of selected type strains of the family Eggerthellaceae.</title>
        <authorList>
            <person name="Danylec N."/>
            <person name="Stoll D.A."/>
            <person name="Doetsch A."/>
            <person name="Huch M."/>
        </authorList>
    </citation>
    <scope>NUCLEOTIDE SEQUENCE [LARGE SCALE GENOMIC DNA]</scope>
    <source>
        <strain evidence="5">DSM 16107</strain>
    </source>
</reference>
<dbReference type="InterPro" id="IPR036390">
    <property type="entry name" value="WH_DNA-bd_sf"/>
</dbReference>
<keyword evidence="4" id="KW-1185">Reference proteome</keyword>